<sequence>MAERDSTYGGTRWGRSAVLGLPALLITVLLGVGVAQGALASHVVIQGRTFELATSGLYGVDFALGVVENPRKVRADDGTVSVENIRLARVGFAEGQLNELCVAVHQTVAGQAFTIKLHGGDGDLATWEIDARNVELDGLEVKGNLTLDGVVKFGITAEDTTTVKNADGSYTDNPLEADPTQHRFGIDATFAEFSRITGTVYDMEIIGPFEMPGLSVSVEPGTTSCPAPEAPTASP</sequence>
<dbReference type="InterPro" id="IPR046198">
    <property type="entry name" value="DUF6230"/>
</dbReference>
<protein>
    <submittedName>
        <fullName evidence="1">DUF6230 family protein</fullName>
    </submittedName>
</protein>
<accession>A0ABW2C144</accession>
<dbReference type="Proteomes" id="UP001596337">
    <property type="component" value="Unassembled WGS sequence"/>
</dbReference>
<evidence type="ECO:0000313" key="2">
    <source>
        <dbReference type="Proteomes" id="UP001596337"/>
    </source>
</evidence>
<name>A0ABW2C144_9PSEU</name>
<evidence type="ECO:0000313" key="1">
    <source>
        <dbReference type="EMBL" id="MFC6868417.1"/>
    </source>
</evidence>
<keyword evidence="2" id="KW-1185">Reference proteome</keyword>
<dbReference type="Pfam" id="PF19741">
    <property type="entry name" value="DUF6230"/>
    <property type="match status" value="1"/>
</dbReference>
<gene>
    <name evidence="1" type="ORF">ACFQGD_14835</name>
</gene>
<reference evidence="2" key="1">
    <citation type="journal article" date="2019" name="Int. J. Syst. Evol. Microbiol.">
        <title>The Global Catalogue of Microorganisms (GCM) 10K type strain sequencing project: providing services to taxonomists for standard genome sequencing and annotation.</title>
        <authorList>
            <consortium name="The Broad Institute Genomics Platform"/>
            <consortium name="The Broad Institute Genome Sequencing Center for Infectious Disease"/>
            <person name="Wu L."/>
            <person name="Ma J."/>
        </authorList>
    </citation>
    <scope>NUCLEOTIDE SEQUENCE [LARGE SCALE GENOMIC DNA]</scope>
    <source>
        <strain evidence="2">KCTC 32255</strain>
    </source>
</reference>
<dbReference type="EMBL" id="JBHSXX010000001">
    <property type="protein sequence ID" value="MFC6868417.1"/>
    <property type="molecule type" value="Genomic_DNA"/>
</dbReference>
<comment type="caution">
    <text evidence="1">The sequence shown here is derived from an EMBL/GenBank/DDBJ whole genome shotgun (WGS) entry which is preliminary data.</text>
</comment>
<organism evidence="1 2">
    <name type="scientific">Haloechinothrix salitolerans</name>
    <dbReference type="NCBI Taxonomy" id="926830"/>
    <lineage>
        <taxon>Bacteria</taxon>
        <taxon>Bacillati</taxon>
        <taxon>Actinomycetota</taxon>
        <taxon>Actinomycetes</taxon>
        <taxon>Pseudonocardiales</taxon>
        <taxon>Pseudonocardiaceae</taxon>
        <taxon>Haloechinothrix</taxon>
    </lineage>
</organism>
<proteinExistence type="predicted"/>
<dbReference type="RefSeq" id="WP_345398633.1">
    <property type="nucleotide sequence ID" value="NZ_BAABLA010000028.1"/>
</dbReference>